<dbReference type="Proteomes" id="UP000321832">
    <property type="component" value="Unassembled WGS sequence"/>
</dbReference>
<comment type="similarity">
    <text evidence="5">Belongs to the DksA family.</text>
</comment>
<dbReference type="InterPro" id="IPR000962">
    <property type="entry name" value="Znf_DskA_TraR"/>
</dbReference>
<evidence type="ECO:0000256" key="7">
    <source>
        <dbReference type="SAM" id="MobiDB-lite"/>
    </source>
</evidence>
<dbReference type="PROSITE" id="PS01102">
    <property type="entry name" value="ZF_DKSA_1"/>
    <property type="match status" value="1"/>
</dbReference>
<keyword evidence="4 5" id="KW-0862">Zinc</keyword>
<dbReference type="InterPro" id="IPR037187">
    <property type="entry name" value="DnaK_N"/>
</dbReference>
<accession>A0A5C6U2A5</accession>
<evidence type="ECO:0000313" key="10">
    <source>
        <dbReference type="EMBL" id="TXC66909.1"/>
    </source>
</evidence>
<dbReference type="InterPro" id="IPR048489">
    <property type="entry name" value="DksA_N"/>
</dbReference>
<keyword evidence="11" id="KW-1185">Reference proteome</keyword>
<dbReference type="Pfam" id="PF01258">
    <property type="entry name" value="zf-dskA_traR"/>
    <property type="match status" value="1"/>
</dbReference>
<feature type="zinc finger region" description="dksA C4-type" evidence="6">
    <location>
        <begin position="141"/>
        <end position="165"/>
    </location>
</feature>
<keyword evidence="2 5" id="KW-0479">Metal-binding</keyword>
<comment type="caution">
    <text evidence="5">Lacks conserved residue(s) required for the propagation of feature annotation.</text>
</comment>
<dbReference type="AlphaFoldDB" id="A0A5C6U2A5"/>
<comment type="function">
    <text evidence="5">Transcription factor that acts by binding directly to the RNA polymerase (RNAP). Required for negative regulation of rRNA expression and positive regulation of several amino acid biosynthesis promoters.</text>
</comment>
<reference evidence="10 11" key="1">
    <citation type="submission" date="2019-08" db="EMBL/GenBank/DDBJ databases">
        <authorList>
            <person name="Khan S.A."/>
            <person name="Jeon C.O."/>
            <person name="Jeong S.E."/>
        </authorList>
    </citation>
    <scope>NUCLEOTIDE SEQUENCE [LARGE SCALE GENOMIC DNA]</scope>
    <source>
        <strain evidence="11">IMCC1728</strain>
    </source>
</reference>
<name>A0A5C6U2A5_9BURK</name>
<evidence type="ECO:0000259" key="8">
    <source>
        <dbReference type="Pfam" id="PF01258"/>
    </source>
</evidence>
<sequence length="178" mass="20199">MRRPVRAASAAHPTNEQPRTRFPKPAHKADPKLANAWKTKAGRDLTEAELMAMPESEYMNDKQLDFFRFKLQTLKDDLLSNAGETTEHLREDTSIVPDPADRATIEEEHALELRTRDRERKLLKKISQSLARIDAGDYGFCDETGEPIGLGRLIAVPTATLSLEAQQRRELKQKMFGD</sequence>
<dbReference type="PANTHER" id="PTHR33823:SF2">
    <property type="entry name" value="RNA POLYMERASE-BINDING TRANSCRIPTION FACTOR DKSA"/>
    <property type="match status" value="1"/>
</dbReference>
<organism evidence="10 11">
    <name type="scientific">Piscinibacter aquaticus</name>
    <dbReference type="NCBI Taxonomy" id="392597"/>
    <lineage>
        <taxon>Bacteria</taxon>
        <taxon>Pseudomonadati</taxon>
        <taxon>Pseudomonadota</taxon>
        <taxon>Betaproteobacteria</taxon>
        <taxon>Burkholderiales</taxon>
        <taxon>Sphaerotilaceae</taxon>
        <taxon>Piscinibacter</taxon>
    </lineage>
</organism>
<gene>
    <name evidence="5 10" type="primary">dksA</name>
    <name evidence="10" type="ORF">FSC37_17340</name>
</gene>
<comment type="subunit">
    <text evidence="5">Interacts directly with the RNA polymerase.</text>
</comment>
<evidence type="ECO:0000256" key="6">
    <source>
        <dbReference type="PROSITE-ProRule" id="PRU00510"/>
    </source>
</evidence>
<dbReference type="PROSITE" id="PS51128">
    <property type="entry name" value="ZF_DKSA_2"/>
    <property type="match status" value="1"/>
</dbReference>
<dbReference type="InterPro" id="IPR012784">
    <property type="entry name" value="DksA_RNA_pol-bd"/>
</dbReference>
<feature type="domain" description="DnaK suppressor protein DksA N-terminal" evidence="9">
    <location>
        <begin position="63"/>
        <end position="133"/>
    </location>
</feature>
<dbReference type="GO" id="GO:0005737">
    <property type="term" value="C:cytoplasm"/>
    <property type="evidence" value="ECO:0007669"/>
    <property type="project" value="UniProtKB-SubCell"/>
</dbReference>
<evidence type="ECO:0000256" key="1">
    <source>
        <dbReference type="ARBA" id="ARBA00022490"/>
    </source>
</evidence>
<dbReference type="SUPFAM" id="SSF109635">
    <property type="entry name" value="DnaK suppressor protein DksA, alpha-hairpin domain"/>
    <property type="match status" value="1"/>
</dbReference>
<dbReference type="PANTHER" id="PTHR33823">
    <property type="entry name" value="RNA POLYMERASE-BINDING TRANSCRIPTION FACTOR DKSA-RELATED"/>
    <property type="match status" value="1"/>
</dbReference>
<evidence type="ECO:0000256" key="3">
    <source>
        <dbReference type="ARBA" id="ARBA00022771"/>
    </source>
</evidence>
<dbReference type="Pfam" id="PF21157">
    <property type="entry name" value="DksA_N"/>
    <property type="match status" value="1"/>
</dbReference>
<dbReference type="NCBIfam" id="TIGR02420">
    <property type="entry name" value="dksA"/>
    <property type="match status" value="1"/>
</dbReference>
<keyword evidence="1 5" id="KW-0963">Cytoplasm</keyword>
<dbReference type="SUPFAM" id="SSF57716">
    <property type="entry name" value="Glucocorticoid receptor-like (DNA-binding domain)"/>
    <property type="match status" value="1"/>
</dbReference>
<dbReference type="GO" id="GO:0008270">
    <property type="term" value="F:zinc ion binding"/>
    <property type="evidence" value="ECO:0007669"/>
    <property type="project" value="UniProtKB-UniRule"/>
</dbReference>
<feature type="region of interest" description="Disordered" evidence="7">
    <location>
        <begin position="1"/>
        <end position="30"/>
    </location>
</feature>
<proteinExistence type="inferred from homology"/>
<comment type="subcellular location">
    <subcellularLocation>
        <location evidence="5">Cytoplasm</location>
    </subcellularLocation>
</comment>
<dbReference type="InterPro" id="IPR020458">
    <property type="entry name" value="Znf_DskA_TraR_CS"/>
</dbReference>
<protein>
    <recommendedName>
        <fullName evidence="5">RNA polymerase-binding transcription factor DksA</fullName>
    </recommendedName>
</protein>
<keyword evidence="3 5" id="KW-0863">Zinc-finger</keyword>
<evidence type="ECO:0000313" key="11">
    <source>
        <dbReference type="Proteomes" id="UP000321832"/>
    </source>
</evidence>
<evidence type="ECO:0000256" key="4">
    <source>
        <dbReference type="ARBA" id="ARBA00022833"/>
    </source>
</evidence>
<evidence type="ECO:0000256" key="2">
    <source>
        <dbReference type="ARBA" id="ARBA00022723"/>
    </source>
</evidence>
<evidence type="ECO:0000259" key="9">
    <source>
        <dbReference type="Pfam" id="PF21157"/>
    </source>
</evidence>
<dbReference type="EMBL" id="VOPW01000001">
    <property type="protein sequence ID" value="TXC66909.1"/>
    <property type="molecule type" value="Genomic_DNA"/>
</dbReference>
<dbReference type="GO" id="GO:0010468">
    <property type="term" value="P:regulation of gene expression"/>
    <property type="evidence" value="ECO:0007669"/>
    <property type="project" value="UniProtKB-UniRule"/>
</dbReference>
<dbReference type="Gene3D" id="1.20.120.910">
    <property type="entry name" value="DksA, coiled-coil domain"/>
    <property type="match status" value="1"/>
</dbReference>
<dbReference type="HAMAP" id="MF_00926">
    <property type="entry name" value="DksA"/>
    <property type="match status" value="1"/>
</dbReference>
<comment type="caution">
    <text evidence="10">The sequence shown here is derived from an EMBL/GenBank/DDBJ whole genome shotgun (WGS) entry which is preliminary data.</text>
</comment>
<evidence type="ECO:0000256" key="5">
    <source>
        <dbReference type="HAMAP-Rule" id="MF_00926"/>
    </source>
</evidence>
<feature type="domain" description="Zinc finger DksA/TraR C4-type" evidence="8">
    <location>
        <begin position="136"/>
        <end position="170"/>
    </location>
</feature>